<feature type="region of interest" description="Disordered" evidence="1">
    <location>
        <begin position="199"/>
        <end position="234"/>
    </location>
</feature>
<feature type="region of interest" description="Disordered" evidence="1">
    <location>
        <begin position="249"/>
        <end position="281"/>
    </location>
</feature>
<protein>
    <submittedName>
        <fullName evidence="2">Uncharacterized protein</fullName>
    </submittedName>
</protein>
<organism evidence="2 3">
    <name type="scientific">Kitasatospora cineracea</name>
    <dbReference type="NCBI Taxonomy" id="88074"/>
    <lineage>
        <taxon>Bacteria</taxon>
        <taxon>Bacillati</taxon>
        <taxon>Actinomycetota</taxon>
        <taxon>Actinomycetes</taxon>
        <taxon>Kitasatosporales</taxon>
        <taxon>Streptomycetaceae</taxon>
        <taxon>Kitasatospora</taxon>
    </lineage>
</organism>
<sequence>MNVARCCGAGASRHTDAGRRRSSRGSCRSGRDAAPVPQPVDTPLHGVAVPVQRRVAVDRPTAGAAALLAVRRLVDLLRDHHLDPLQDRDELRAVAGLSRREHERRRATAPVGREMDLAGQSAAGTPQFGGLQTGTVSSANPAPLDMGGVLDLSVLRLLSLDSAPFSASKAAFGAASCSGSRAVPGGMVVGPRGRRVHADQAQVDPATGCRPGSATSPRWSVSAGRGQARPQRREMRLDQGPLLAGEIASRHADGSPKPNRRAQATHQTGHRRKSAELGPLVTSRRVSRAVVDRFPADRARCAFSSDVRTRRMPSS</sequence>
<accession>A0A8G1USD0</accession>
<evidence type="ECO:0000256" key="1">
    <source>
        <dbReference type="SAM" id="MobiDB-lite"/>
    </source>
</evidence>
<comment type="caution">
    <text evidence="2">The sequence shown here is derived from an EMBL/GenBank/DDBJ whole genome shotgun (WGS) entry which is preliminary data.</text>
</comment>
<dbReference type="Proteomes" id="UP000267408">
    <property type="component" value="Unassembled WGS sequence"/>
</dbReference>
<dbReference type="AlphaFoldDB" id="A0A8G1USD0"/>
<dbReference type="EMBL" id="RJVJ01000001">
    <property type="protein sequence ID" value="ROR46952.1"/>
    <property type="molecule type" value="Genomic_DNA"/>
</dbReference>
<reference evidence="2 3" key="1">
    <citation type="submission" date="2018-11" db="EMBL/GenBank/DDBJ databases">
        <title>Sequencing the genomes of 1000 actinobacteria strains.</title>
        <authorList>
            <person name="Klenk H.-P."/>
        </authorList>
    </citation>
    <scope>NUCLEOTIDE SEQUENCE [LARGE SCALE GENOMIC DNA]</scope>
    <source>
        <strain evidence="2 3">DSM 44780</strain>
    </source>
</reference>
<proteinExistence type="predicted"/>
<feature type="region of interest" description="Disordered" evidence="1">
    <location>
        <begin position="1"/>
        <end position="44"/>
    </location>
</feature>
<gene>
    <name evidence="2" type="ORF">EDD39_5257</name>
</gene>
<evidence type="ECO:0000313" key="3">
    <source>
        <dbReference type="Proteomes" id="UP000267408"/>
    </source>
</evidence>
<name>A0A8G1USD0_9ACTN</name>
<evidence type="ECO:0000313" key="2">
    <source>
        <dbReference type="EMBL" id="ROR46952.1"/>
    </source>
</evidence>